<evidence type="ECO:0000256" key="1">
    <source>
        <dbReference type="ARBA" id="ARBA00004141"/>
    </source>
</evidence>
<feature type="transmembrane region" description="Helical" evidence="6">
    <location>
        <begin position="104"/>
        <end position="124"/>
    </location>
</feature>
<dbReference type="GO" id="GO:0016020">
    <property type="term" value="C:membrane"/>
    <property type="evidence" value="ECO:0007669"/>
    <property type="project" value="UniProtKB-SubCell"/>
</dbReference>
<evidence type="ECO:0000256" key="2">
    <source>
        <dbReference type="ARBA" id="ARBA00022692"/>
    </source>
</evidence>
<dbReference type="Proteomes" id="UP000237846">
    <property type="component" value="Unassembled WGS sequence"/>
</dbReference>
<feature type="transmembrane region" description="Helical" evidence="6">
    <location>
        <begin position="136"/>
        <end position="155"/>
    </location>
</feature>
<comment type="subcellular location">
    <subcellularLocation>
        <location evidence="1">Membrane</location>
        <topology evidence="1">Multi-pass membrane protein</topology>
    </subcellularLocation>
</comment>
<evidence type="ECO:0000256" key="4">
    <source>
        <dbReference type="ARBA" id="ARBA00023136"/>
    </source>
</evidence>
<keyword evidence="2 6" id="KW-0812">Transmembrane</keyword>
<feature type="transmembrane region" description="Helical" evidence="6">
    <location>
        <begin position="65"/>
        <end position="92"/>
    </location>
</feature>
<dbReference type="GO" id="GO:0015095">
    <property type="term" value="F:magnesium ion transmembrane transporter activity"/>
    <property type="evidence" value="ECO:0007669"/>
    <property type="project" value="InterPro"/>
</dbReference>
<accession>A0A2T0PXQ1</accession>
<dbReference type="AlphaFoldDB" id="A0A2T0PXQ1"/>
<feature type="region of interest" description="Disordered" evidence="5">
    <location>
        <begin position="280"/>
        <end position="318"/>
    </location>
</feature>
<dbReference type="PANTHER" id="PTHR40761">
    <property type="entry name" value="CONSERVED INTEGRAL MEMBRANE ALANINE VALINE AND LEUCINE RICH PROTEIN-RELATED"/>
    <property type="match status" value="1"/>
</dbReference>
<keyword evidence="8" id="KW-1185">Reference proteome</keyword>
<evidence type="ECO:0000313" key="7">
    <source>
        <dbReference type="EMBL" id="PRX96302.1"/>
    </source>
</evidence>
<feature type="transmembrane region" description="Helical" evidence="6">
    <location>
        <begin position="162"/>
        <end position="180"/>
    </location>
</feature>
<dbReference type="InterPro" id="IPR008521">
    <property type="entry name" value="Mg_trans_NIPA"/>
</dbReference>
<name>A0A2T0PXQ1_9ACTN</name>
<evidence type="ECO:0000256" key="6">
    <source>
        <dbReference type="SAM" id="Phobius"/>
    </source>
</evidence>
<evidence type="ECO:0000313" key="8">
    <source>
        <dbReference type="Proteomes" id="UP000237846"/>
    </source>
</evidence>
<dbReference type="PANTHER" id="PTHR40761:SF1">
    <property type="entry name" value="CONSERVED INTEGRAL MEMBRANE ALANINE VALINE AND LEUCINE RICH PROTEIN-RELATED"/>
    <property type="match status" value="1"/>
</dbReference>
<keyword evidence="4 6" id="KW-0472">Membrane</keyword>
<feature type="transmembrane region" description="Helical" evidence="6">
    <location>
        <begin position="257"/>
        <end position="275"/>
    </location>
</feature>
<proteinExistence type="predicted"/>
<reference evidence="7 8" key="1">
    <citation type="submission" date="2018-03" db="EMBL/GenBank/DDBJ databases">
        <title>Genomic Encyclopedia of Archaeal and Bacterial Type Strains, Phase II (KMG-II): from individual species to whole genera.</title>
        <authorList>
            <person name="Goeker M."/>
        </authorList>
    </citation>
    <scope>NUCLEOTIDE SEQUENCE [LARGE SCALE GENOMIC DNA]</scope>
    <source>
        <strain evidence="7 8">DSM 45601</strain>
    </source>
</reference>
<comment type="caution">
    <text evidence="7">The sequence shown here is derived from an EMBL/GenBank/DDBJ whole genome shotgun (WGS) entry which is preliminary data.</text>
</comment>
<dbReference type="Pfam" id="PF05653">
    <property type="entry name" value="Mg_trans_NIPA"/>
    <property type="match status" value="1"/>
</dbReference>
<keyword evidence="3 6" id="KW-1133">Transmembrane helix</keyword>
<evidence type="ECO:0000256" key="5">
    <source>
        <dbReference type="SAM" id="MobiDB-lite"/>
    </source>
</evidence>
<feature type="transmembrane region" description="Helical" evidence="6">
    <location>
        <begin position="225"/>
        <end position="245"/>
    </location>
</feature>
<dbReference type="RefSeq" id="WP_106251138.1">
    <property type="nucleotide sequence ID" value="NZ_PVZC01000008.1"/>
</dbReference>
<sequence length="318" mass="30641">MTLLAIALAVVGAGGCALGAYLQHGAVTRESGGGTLAAGGMLRLLRTPRWLAGLVMFGAGTGLHVIAVLFAPLTVVQPVGVLALAITAALAARAAGARLRPGQIGAIAACMAGVGLFVTIAAGGAHGAAFAPGVEWRAGLLVAAGVLLGGATATIGRGRLRCLGYTVAAGSAFGYVPVLLKVTAFHLAAEGLSVATLLPAGAIVLAALSGGWFIQQAYASGPPDVVVAGLTVADPIVAVGVGLLFLGEGAALDPASALALLAAAGLAVAGVAALARQRSATLPPGSDPGAPAERPAPPEPAARPARELALSGGPAGRT</sequence>
<dbReference type="EMBL" id="PVZC01000008">
    <property type="protein sequence ID" value="PRX96302.1"/>
    <property type="molecule type" value="Genomic_DNA"/>
</dbReference>
<organism evidence="7 8">
    <name type="scientific">Allonocardiopsis opalescens</name>
    <dbReference type="NCBI Taxonomy" id="1144618"/>
    <lineage>
        <taxon>Bacteria</taxon>
        <taxon>Bacillati</taxon>
        <taxon>Actinomycetota</taxon>
        <taxon>Actinomycetes</taxon>
        <taxon>Streptosporangiales</taxon>
        <taxon>Allonocardiopsis</taxon>
    </lineage>
</organism>
<feature type="transmembrane region" description="Helical" evidence="6">
    <location>
        <begin position="192"/>
        <end position="213"/>
    </location>
</feature>
<gene>
    <name evidence="7" type="ORF">CLV72_108309</name>
</gene>
<evidence type="ECO:0000256" key="3">
    <source>
        <dbReference type="ARBA" id="ARBA00022989"/>
    </source>
</evidence>
<protein>
    <submittedName>
        <fullName evidence="7">Magnesium transporter NIPA</fullName>
    </submittedName>
</protein>